<accession>A0A9D1GAH4</accession>
<reference evidence="1" key="1">
    <citation type="submission" date="2020-10" db="EMBL/GenBank/DDBJ databases">
        <authorList>
            <person name="Gilroy R."/>
        </authorList>
    </citation>
    <scope>NUCLEOTIDE SEQUENCE</scope>
    <source>
        <strain evidence="1">14508</strain>
    </source>
</reference>
<protein>
    <submittedName>
        <fullName evidence="1">Uncharacterized protein</fullName>
    </submittedName>
</protein>
<comment type="caution">
    <text evidence="1">The sequence shown here is derived from an EMBL/GenBank/DDBJ whole genome shotgun (WGS) entry which is preliminary data.</text>
</comment>
<gene>
    <name evidence="1" type="ORF">IAD04_05340</name>
</gene>
<name>A0A9D1GAH4_9FIRM</name>
<dbReference type="EMBL" id="DVKI01000168">
    <property type="protein sequence ID" value="HIT17778.1"/>
    <property type="molecule type" value="Genomic_DNA"/>
</dbReference>
<proteinExistence type="predicted"/>
<dbReference type="Proteomes" id="UP000886893">
    <property type="component" value="Unassembled WGS sequence"/>
</dbReference>
<evidence type="ECO:0000313" key="2">
    <source>
        <dbReference type="Proteomes" id="UP000886893"/>
    </source>
</evidence>
<sequence length="141" mass="16639">MVYDKENHRYVLTQAGAKKVPYTTSFYGSNIDFYLDDMSETVYQYIYDVANKNNVPYIEFRLACDESLRPYVKRMLISQLKYDAQSKGNDLAHDTLMDKDADYYNRRVPVNVKTMITNLGLDYAGNYNIVMPQNKYERWGY</sequence>
<reference evidence="1" key="2">
    <citation type="journal article" date="2021" name="PeerJ">
        <title>Extensive microbial diversity within the chicken gut microbiome revealed by metagenomics and culture.</title>
        <authorList>
            <person name="Gilroy R."/>
            <person name="Ravi A."/>
            <person name="Getino M."/>
            <person name="Pursley I."/>
            <person name="Horton D.L."/>
            <person name="Alikhan N.F."/>
            <person name="Baker D."/>
            <person name="Gharbi K."/>
            <person name="Hall N."/>
            <person name="Watson M."/>
            <person name="Adriaenssens E.M."/>
            <person name="Foster-Nyarko E."/>
            <person name="Jarju S."/>
            <person name="Secka A."/>
            <person name="Antonio M."/>
            <person name="Oren A."/>
            <person name="Chaudhuri R.R."/>
            <person name="La Ragione R."/>
            <person name="Hildebrand F."/>
            <person name="Pallen M.J."/>
        </authorList>
    </citation>
    <scope>NUCLEOTIDE SEQUENCE</scope>
    <source>
        <strain evidence="1">14508</strain>
    </source>
</reference>
<evidence type="ECO:0000313" key="1">
    <source>
        <dbReference type="EMBL" id="HIT17778.1"/>
    </source>
</evidence>
<dbReference type="AlphaFoldDB" id="A0A9D1GAH4"/>
<organism evidence="1 2">
    <name type="scientific">Candidatus Caccosoma faecigallinarum</name>
    <dbReference type="NCBI Taxonomy" id="2840720"/>
    <lineage>
        <taxon>Bacteria</taxon>
        <taxon>Bacillati</taxon>
        <taxon>Bacillota</taxon>
        <taxon>Bacillota incertae sedis</taxon>
        <taxon>Candidatus Caccosoma</taxon>
    </lineage>
</organism>